<evidence type="ECO:0000256" key="1">
    <source>
        <dbReference type="SAM" id="SignalP"/>
    </source>
</evidence>
<dbReference type="Proteomes" id="UP000007599">
    <property type="component" value="Chromosome I"/>
</dbReference>
<accession>H8XRQ8</accession>
<dbReference type="HOGENOM" id="CLU_045100_0_0_10"/>
<dbReference type="AlphaFoldDB" id="H8XRQ8"/>
<evidence type="ECO:0000259" key="2">
    <source>
        <dbReference type="Pfam" id="PF18942"/>
    </source>
</evidence>
<name>H8XRQ8_FLAIG</name>
<dbReference type="NCBIfam" id="NF038128">
    <property type="entry name" value="choice_anch_J"/>
    <property type="match status" value="1"/>
</dbReference>
<dbReference type="eggNOG" id="COG2374">
    <property type="taxonomic scope" value="Bacteria"/>
</dbReference>
<dbReference type="OrthoDB" id="1492759at2"/>
<dbReference type="RefSeq" id="WP_014389610.1">
    <property type="nucleotide sequence ID" value="NC_017025.1"/>
</dbReference>
<dbReference type="EMBL" id="HE774682">
    <property type="protein sequence ID" value="CCG54492.1"/>
    <property type="molecule type" value="Genomic_DNA"/>
</dbReference>
<dbReference type="Gene3D" id="2.60.120.200">
    <property type="match status" value="1"/>
</dbReference>
<dbReference type="InterPro" id="IPR043744">
    <property type="entry name" value="DUF5689"/>
</dbReference>
<feature type="domain" description="DUF5689" evidence="2">
    <location>
        <begin position="40"/>
        <end position="265"/>
    </location>
</feature>
<gene>
    <name evidence="3" type="ordered locus">KQS_12945</name>
</gene>
<reference evidence="4" key="2">
    <citation type="submission" date="2012-03" db="EMBL/GenBank/DDBJ databases">
        <title>Complete genome sequence of Flavobacterium indicum GPTSA100-9T, isolated from warm spring water.</title>
        <authorList>
            <person name="Barbier P."/>
            <person name="Houel A."/>
            <person name="Loux V."/>
            <person name="Poulain J."/>
            <person name="Bernardet J.-F."/>
            <person name="Touchon M."/>
            <person name="Duchaud E."/>
        </authorList>
    </citation>
    <scope>NUCLEOTIDE SEQUENCE [LARGE SCALE GENOMIC DNA]</scope>
    <source>
        <strain evidence="4">DSM 17447 / CIP 109464 / GPTSA100-9</strain>
    </source>
</reference>
<dbReference type="eggNOG" id="COG4085">
    <property type="taxonomic scope" value="Bacteria"/>
</dbReference>
<dbReference type="PROSITE" id="PS51257">
    <property type="entry name" value="PROKAR_LIPOPROTEIN"/>
    <property type="match status" value="1"/>
</dbReference>
<keyword evidence="1" id="KW-0732">Signal</keyword>
<sequence length="435" mass="47131">MKNIKFLLTAALTATLFGCVNTDNYGAPDLSGECSDLTVTKQVVDVKAMATGTAQQYTNDDVIEAYVTSSDEGGNFYKSISMVSTDGATGFTMPIDAYNLYTKYEPGRKVFIKLKDRYFANNSQTASFEIGNLYNATQIGRVSGVEYEEVVKRGCDKVDESTLVNNLSIAAAKNNANMHKLIEFSNVQFADESLGKKYFDPTLNNLGGATNHIIKDVAGNSIIVRVSEFANFAANSIPNGNGKIRGVLTKYGSDYQFMIRTLNDVQLTSPRIVPLFEEPFTTNFPNWVKQNVVGAQVWGTTTFGNPAPCALMNGFSGGNQNNEDWLISPAINLSNVTNGILTFETSTRFSGPALTVWVSTNYDGTSAPSTATWTQLTAANFPVWTSGSFTPWTSSGALDITAYTGNSNFRVAFKYTSTTAGAASWEVDNVKVIGQ</sequence>
<organism evidence="3 4">
    <name type="scientific">Flavobacterium indicum (strain DSM 17447 / CIP 109464 / GPTSA100-9)</name>
    <dbReference type="NCBI Taxonomy" id="1094466"/>
    <lineage>
        <taxon>Bacteria</taxon>
        <taxon>Pseudomonadati</taxon>
        <taxon>Bacteroidota</taxon>
        <taxon>Flavobacteriia</taxon>
        <taxon>Flavobacteriales</taxon>
        <taxon>Flavobacteriaceae</taxon>
        <taxon>Flavobacterium</taxon>
    </lineage>
</organism>
<proteinExistence type="predicted"/>
<dbReference type="STRING" id="1094466.KQS_12945"/>
<keyword evidence="4" id="KW-1185">Reference proteome</keyword>
<dbReference type="PATRIC" id="fig|1094466.5.peg.2531"/>
<dbReference type="KEGG" id="fin:KQS_12945"/>
<evidence type="ECO:0000313" key="4">
    <source>
        <dbReference type="Proteomes" id="UP000007599"/>
    </source>
</evidence>
<feature type="chain" id="PRO_5003616815" evidence="1">
    <location>
        <begin position="23"/>
        <end position="435"/>
    </location>
</feature>
<keyword evidence="3" id="KW-0449">Lipoprotein</keyword>
<feature type="signal peptide" evidence="1">
    <location>
        <begin position="1"/>
        <end position="22"/>
    </location>
</feature>
<reference evidence="3 4" key="1">
    <citation type="journal article" date="2012" name="J. Bacteriol.">
        <title>Complete Genome Sequence of Flavobacterium indicum GPSTA100-9T, Isolated from Warm Spring Water.</title>
        <authorList>
            <person name="Barbier P."/>
            <person name="Houel A."/>
            <person name="Loux V."/>
            <person name="Poulain J."/>
            <person name="Bernardet J.F."/>
            <person name="Touchon M."/>
            <person name="Duchaud E."/>
        </authorList>
    </citation>
    <scope>NUCLEOTIDE SEQUENCE [LARGE SCALE GENOMIC DNA]</scope>
    <source>
        <strain evidence="4">DSM 17447 / CIP 109464 / GPTSA100-9</strain>
    </source>
</reference>
<evidence type="ECO:0000313" key="3">
    <source>
        <dbReference type="EMBL" id="CCG54492.1"/>
    </source>
</evidence>
<dbReference type="Pfam" id="PF18942">
    <property type="entry name" value="DUF5689"/>
    <property type="match status" value="1"/>
</dbReference>
<protein>
    <submittedName>
        <fullName evidence="3">Probable lipoprotein</fullName>
    </submittedName>
</protein>